<gene>
    <name evidence="4" type="ORF">EI77_00560</name>
</gene>
<evidence type="ECO:0000259" key="3">
    <source>
        <dbReference type="PROSITE" id="PS51186"/>
    </source>
</evidence>
<keyword evidence="2" id="KW-0012">Acyltransferase</keyword>
<dbReference type="SUPFAM" id="SSF55729">
    <property type="entry name" value="Acyl-CoA N-acyltransferases (Nat)"/>
    <property type="match status" value="1"/>
</dbReference>
<proteinExistence type="predicted"/>
<dbReference type="GO" id="GO:0016747">
    <property type="term" value="F:acyltransferase activity, transferring groups other than amino-acyl groups"/>
    <property type="evidence" value="ECO:0007669"/>
    <property type="project" value="InterPro"/>
</dbReference>
<name>A0A4R7SSR1_9BACT</name>
<accession>A0A4R7SSR1</accession>
<evidence type="ECO:0000313" key="5">
    <source>
        <dbReference type="Proteomes" id="UP000295662"/>
    </source>
</evidence>
<dbReference type="EMBL" id="SOCA01000001">
    <property type="protein sequence ID" value="TDU81257.1"/>
    <property type="molecule type" value="Genomic_DNA"/>
</dbReference>
<comment type="caution">
    <text evidence="4">The sequence shown here is derived from an EMBL/GenBank/DDBJ whole genome shotgun (WGS) entry which is preliminary data.</text>
</comment>
<evidence type="ECO:0000313" key="4">
    <source>
        <dbReference type="EMBL" id="TDU81257.1"/>
    </source>
</evidence>
<dbReference type="Pfam" id="PF00583">
    <property type="entry name" value="Acetyltransf_1"/>
    <property type="match status" value="1"/>
</dbReference>
<feature type="domain" description="N-acetyltransferase" evidence="3">
    <location>
        <begin position="1"/>
        <end position="164"/>
    </location>
</feature>
<keyword evidence="5" id="KW-1185">Reference proteome</keyword>
<organism evidence="4 5">
    <name type="scientific">Prosthecobacter fusiformis</name>
    <dbReference type="NCBI Taxonomy" id="48464"/>
    <lineage>
        <taxon>Bacteria</taxon>
        <taxon>Pseudomonadati</taxon>
        <taxon>Verrucomicrobiota</taxon>
        <taxon>Verrucomicrobiia</taxon>
        <taxon>Verrucomicrobiales</taxon>
        <taxon>Verrucomicrobiaceae</taxon>
        <taxon>Prosthecobacter</taxon>
    </lineage>
</organism>
<sequence length="180" mass="20010">MNWIECGHEHLESIRAIFNEAIANSTALYEDDPRTAAFMEDWWAGKIKAGYPVLGAVNDEGVLMGFASYGAFRPHPGYKHTVEHSIYVDARFRGQGLGHQFLERIIAAAMAQGYHLMIGVIDADNAASIRLHERHGFTPCGHIREAGYKFGRWLDVVLYSLLLSPSDGSWGREKLGCGES</sequence>
<dbReference type="PROSITE" id="PS51186">
    <property type="entry name" value="GNAT"/>
    <property type="match status" value="1"/>
</dbReference>
<dbReference type="CDD" id="cd04301">
    <property type="entry name" value="NAT_SF"/>
    <property type="match status" value="1"/>
</dbReference>
<dbReference type="Proteomes" id="UP000295662">
    <property type="component" value="Unassembled WGS sequence"/>
</dbReference>
<dbReference type="PANTHER" id="PTHR43072">
    <property type="entry name" value="N-ACETYLTRANSFERASE"/>
    <property type="match status" value="1"/>
</dbReference>
<dbReference type="PANTHER" id="PTHR43072:SF23">
    <property type="entry name" value="UPF0039 PROTEIN C11D3.02C"/>
    <property type="match status" value="1"/>
</dbReference>
<dbReference type="InterPro" id="IPR000182">
    <property type="entry name" value="GNAT_dom"/>
</dbReference>
<dbReference type="AlphaFoldDB" id="A0A4R7SSR1"/>
<keyword evidence="1 4" id="KW-0808">Transferase</keyword>
<dbReference type="InterPro" id="IPR016181">
    <property type="entry name" value="Acyl_CoA_acyltransferase"/>
</dbReference>
<evidence type="ECO:0000256" key="2">
    <source>
        <dbReference type="ARBA" id="ARBA00023315"/>
    </source>
</evidence>
<dbReference type="RefSeq" id="WP_133793224.1">
    <property type="nucleotide sequence ID" value="NZ_SOCA01000001.1"/>
</dbReference>
<reference evidence="4 5" key="1">
    <citation type="submission" date="2019-03" db="EMBL/GenBank/DDBJ databases">
        <title>Genomic Encyclopedia of Archaeal and Bacterial Type Strains, Phase II (KMG-II): from individual species to whole genera.</title>
        <authorList>
            <person name="Goeker M."/>
        </authorList>
    </citation>
    <scope>NUCLEOTIDE SEQUENCE [LARGE SCALE GENOMIC DNA]</scope>
    <source>
        <strain evidence="4 5">ATCC 25309</strain>
    </source>
</reference>
<dbReference type="OrthoDB" id="9798006at2"/>
<protein>
    <submittedName>
        <fullName evidence="4">Phosphinothricin acetyltransferase</fullName>
    </submittedName>
</protein>
<evidence type="ECO:0000256" key="1">
    <source>
        <dbReference type="ARBA" id="ARBA00022679"/>
    </source>
</evidence>
<dbReference type="Gene3D" id="3.40.630.30">
    <property type="match status" value="1"/>
</dbReference>